<evidence type="ECO:0000256" key="3">
    <source>
        <dbReference type="ARBA" id="ARBA00023136"/>
    </source>
</evidence>
<dbReference type="InterPro" id="IPR036259">
    <property type="entry name" value="MFS_trans_sf"/>
</dbReference>
<feature type="transmembrane region" description="Helical" evidence="4">
    <location>
        <begin position="349"/>
        <end position="367"/>
    </location>
</feature>
<dbReference type="AlphaFoldDB" id="A0A367ZD35"/>
<keyword evidence="2 4" id="KW-1133">Transmembrane helix</keyword>
<evidence type="ECO:0000256" key="1">
    <source>
        <dbReference type="ARBA" id="ARBA00022692"/>
    </source>
</evidence>
<dbReference type="Gene3D" id="1.20.1250.20">
    <property type="entry name" value="MFS general substrate transporter like domains"/>
    <property type="match status" value="2"/>
</dbReference>
<dbReference type="PROSITE" id="PS50850">
    <property type="entry name" value="MFS"/>
    <property type="match status" value="1"/>
</dbReference>
<accession>A0A367ZD35</accession>
<evidence type="ECO:0000259" key="5">
    <source>
        <dbReference type="PROSITE" id="PS50850"/>
    </source>
</evidence>
<feature type="domain" description="Major facilitator superfamily (MFS) profile" evidence="5">
    <location>
        <begin position="17"/>
        <end position="397"/>
    </location>
</feature>
<dbReference type="InterPro" id="IPR011701">
    <property type="entry name" value="MFS"/>
</dbReference>
<feature type="transmembrane region" description="Helical" evidence="4">
    <location>
        <begin position="374"/>
        <end position="391"/>
    </location>
</feature>
<dbReference type="PANTHER" id="PTHR23518:SF2">
    <property type="entry name" value="MAJOR FACILITATOR SUPERFAMILY TRANSPORTER"/>
    <property type="match status" value="1"/>
</dbReference>
<name>A0A367ZD35_9BACT</name>
<dbReference type="InterPro" id="IPR020846">
    <property type="entry name" value="MFS_dom"/>
</dbReference>
<evidence type="ECO:0000313" key="6">
    <source>
        <dbReference type="EMBL" id="RCK76004.1"/>
    </source>
</evidence>
<feature type="transmembrane region" description="Helical" evidence="4">
    <location>
        <begin position="286"/>
        <end position="305"/>
    </location>
</feature>
<feature type="transmembrane region" description="Helical" evidence="4">
    <location>
        <begin position="12"/>
        <end position="30"/>
    </location>
</feature>
<comment type="caution">
    <text evidence="6">The sequence shown here is derived from an EMBL/GenBank/DDBJ whole genome shotgun (WGS) entry which is preliminary data.</text>
</comment>
<feature type="transmembrane region" description="Helical" evidence="4">
    <location>
        <begin position="259"/>
        <end position="279"/>
    </location>
</feature>
<evidence type="ECO:0000256" key="2">
    <source>
        <dbReference type="ARBA" id="ARBA00022989"/>
    </source>
</evidence>
<feature type="transmembrane region" description="Helical" evidence="4">
    <location>
        <begin position="42"/>
        <end position="63"/>
    </location>
</feature>
<feature type="transmembrane region" description="Helical" evidence="4">
    <location>
        <begin position="175"/>
        <end position="195"/>
    </location>
</feature>
<dbReference type="EMBL" id="QOQW01000036">
    <property type="protein sequence ID" value="RCK76004.1"/>
    <property type="molecule type" value="Genomic_DNA"/>
</dbReference>
<gene>
    <name evidence="6" type="ORF">OZSIB_3351</name>
</gene>
<organism evidence="6 7">
    <name type="scientific">Candidatus Ozemobacter sibiricus</name>
    <dbReference type="NCBI Taxonomy" id="2268124"/>
    <lineage>
        <taxon>Bacteria</taxon>
        <taxon>Candidatus Ozemobacteria</taxon>
        <taxon>Candidatus Ozemobacterales</taxon>
        <taxon>Candidatus Ozemobacteraceae</taxon>
        <taxon>Candidatus Ozemobacter</taxon>
    </lineage>
</organism>
<dbReference type="PANTHER" id="PTHR23518">
    <property type="entry name" value="C-METHYLTRANSFERASE"/>
    <property type="match status" value="1"/>
</dbReference>
<feature type="transmembrane region" description="Helical" evidence="4">
    <location>
        <begin position="107"/>
        <end position="130"/>
    </location>
</feature>
<dbReference type="Proteomes" id="UP000252355">
    <property type="component" value="Unassembled WGS sequence"/>
</dbReference>
<sequence length="411" mass="44589">MTGALRRFADFFGLRRSIVGVLGMCILIGLGEKMAERFLPIYLVALGGGPWVVGALNSLDNLLSALYSYPGGWLSDRFGPRRALLIFNLIAIVGYLIVILFPAMWAVFLGAVLFISWTALSLPATMSLISEVLPKGKQTMGVSVHSLVRRLPMALGPVLGGFFITRYGPVEGVRLAFIGALAMAVVAIIFQEVMFGDQVPKEAPPAPAEAVAGAALLTPALRRLLVADVLVRFCEQIPYPFVVLWAMNLHGLTGVEFGILTAVEMATAVLIYIPVAWLADRNRKKPFVVATFAIFTAFPLVLWWSTSFWPLVFAFIVRGLKEFGEPTRKALILELAPEGRKAVAFGTYYLWRDVLVSVGALSGAWWWSISPATNFLVAAGFGLLGTLWFAIMGTDLPVEPSPEPAPGQTTA</sequence>
<proteinExistence type="predicted"/>
<dbReference type="GO" id="GO:0022857">
    <property type="term" value="F:transmembrane transporter activity"/>
    <property type="evidence" value="ECO:0007669"/>
    <property type="project" value="InterPro"/>
</dbReference>
<keyword evidence="1 4" id="KW-0812">Transmembrane</keyword>
<feature type="transmembrane region" description="Helical" evidence="4">
    <location>
        <begin position="83"/>
        <end position="101"/>
    </location>
</feature>
<evidence type="ECO:0000256" key="4">
    <source>
        <dbReference type="SAM" id="Phobius"/>
    </source>
</evidence>
<evidence type="ECO:0000313" key="7">
    <source>
        <dbReference type="Proteomes" id="UP000252355"/>
    </source>
</evidence>
<reference evidence="6 7" key="1">
    <citation type="submission" date="2018-05" db="EMBL/GenBank/DDBJ databases">
        <title>A metagenomic window into the 2 km-deep terrestrial subsurface aquifer revealed taxonomically and functionally diverse microbial community comprising novel uncultured bacterial lineages.</title>
        <authorList>
            <person name="Kadnikov V.V."/>
            <person name="Mardanov A.V."/>
            <person name="Beletsky A.V."/>
            <person name="Banks D."/>
            <person name="Pimenov N.V."/>
            <person name="Frank Y.A."/>
            <person name="Karnachuk O.V."/>
            <person name="Ravin N.V."/>
        </authorList>
    </citation>
    <scope>NUCLEOTIDE SEQUENCE [LARGE SCALE GENOMIC DNA]</scope>
    <source>
        <strain evidence="6">BY5</strain>
    </source>
</reference>
<dbReference type="Pfam" id="PF07690">
    <property type="entry name" value="MFS_1"/>
    <property type="match status" value="2"/>
</dbReference>
<dbReference type="SUPFAM" id="SSF103473">
    <property type="entry name" value="MFS general substrate transporter"/>
    <property type="match status" value="1"/>
</dbReference>
<keyword evidence="3 4" id="KW-0472">Membrane</keyword>
<protein>
    <submittedName>
        <fullName evidence="6">Major facilitator superfamily transporter</fullName>
    </submittedName>
</protein>